<dbReference type="RefSeq" id="WP_015499612.1">
    <property type="nucleotide sequence ID" value="NC_020911.1"/>
</dbReference>
<evidence type="ECO:0000259" key="1">
    <source>
        <dbReference type="Pfam" id="PF13175"/>
    </source>
</evidence>
<dbReference type="PANTHER" id="PTHR43581">
    <property type="entry name" value="ATP/GTP PHOSPHATASE"/>
    <property type="match status" value="1"/>
</dbReference>
<protein>
    <recommendedName>
        <fullName evidence="1">Endonuclease GajA/Old nuclease/RecF-like AAA domain-containing protein</fullName>
    </recommendedName>
</protein>
<dbReference type="InterPro" id="IPR041685">
    <property type="entry name" value="AAA_GajA/Old/RecF-like"/>
</dbReference>
<dbReference type="PANTHER" id="PTHR43581:SF4">
    <property type="entry name" value="ATP_GTP PHOSPHATASE"/>
    <property type="match status" value="1"/>
</dbReference>
<reference evidence="2 3" key="1">
    <citation type="journal article" date="2013" name="PLoS ONE">
        <title>Poles Apart: Arctic and Antarctic Octadecabacter strains Share High Genome Plasticity and a New Type of Xanthorhodopsin.</title>
        <authorList>
            <person name="Vollmers J."/>
            <person name="Voget S."/>
            <person name="Dietrich S."/>
            <person name="Gollnow K."/>
            <person name="Smits M."/>
            <person name="Meyer K."/>
            <person name="Brinkhoff T."/>
            <person name="Simon M."/>
            <person name="Daniel R."/>
        </authorList>
    </citation>
    <scope>NUCLEOTIDE SEQUENCE [LARGE SCALE GENOMIC DNA]</scope>
    <source>
        <strain evidence="2 3">307</strain>
    </source>
</reference>
<dbReference type="Gene3D" id="3.40.50.300">
    <property type="entry name" value="P-loop containing nucleotide triphosphate hydrolases"/>
    <property type="match status" value="1"/>
</dbReference>
<dbReference type="OrthoDB" id="9816534at2"/>
<keyword evidence="3" id="KW-1185">Reference proteome</keyword>
<organism evidence="2 3">
    <name type="scientific">Octadecabacter antarcticus 307</name>
    <dbReference type="NCBI Taxonomy" id="391626"/>
    <lineage>
        <taxon>Bacteria</taxon>
        <taxon>Pseudomonadati</taxon>
        <taxon>Pseudomonadota</taxon>
        <taxon>Alphaproteobacteria</taxon>
        <taxon>Rhodobacterales</taxon>
        <taxon>Roseobacteraceae</taxon>
        <taxon>Octadecabacter</taxon>
    </lineage>
</organism>
<feature type="domain" description="Endonuclease GajA/Old nuclease/RecF-like AAA" evidence="1">
    <location>
        <begin position="3"/>
        <end position="54"/>
    </location>
</feature>
<dbReference type="AlphaFoldDB" id="M9RB20"/>
<gene>
    <name evidence="2" type="ORF">OAN307_c19370</name>
</gene>
<proteinExistence type="predicted"/>
<dbReference type="HOGENOM" id="CLU_457665_0_0_5"/>
<evidence type="ECO:0000313" key="2">
    <source>
        <dbReference type="EMBL" id="AGI67586.1"/>
    </source>
</evidence>
<dbReference type="KEGG" id="oat:OAN307_c19370"/>
<dbReference type="STRING" id="391626.OAN307_c19370"/>
<dbReference type="eggNOG" id="COG4637">
    <property type="taxonomic scope" value="Bacteria"/>
</dbReference>
<sequence>MPKIRRIVVKNFRSILELEMDAKDLTVIVGDNDCGKSNVLRALNLFFNDQTNPDQEFSFAVDYNRFAAPRSGRAPEVEVQVDLELPENYRATNGDLIRWRKRWRADGLQYDDNYWGVRLTPKKRGAGFKETKVDIRGRSKVPSLLSRIQFEYVPAVRSAAFFRTLRGRIFRVIADTSEQSVRQSSGDLENVISEAVSGLIDDIGFELDDISRLSLPNDLTPLFESLDFLAGEKSISLENRGDGIKARYIPLILKFIAERSREATGISATFIWAYEEPENNLEFRRAQELADAFYKLAADDLSQVLLTTHSPIFYNMHETRNDKELCTAYHLTKDLTSNGTVARSAAEAQVSLDESMGAMAIIAPYIKAAQLALSEAMTQASDLSKKLAEHNPDNLPALFVEGSTDFVVFKRLFEEFRPEMAQQVFFVCPPSRAGANYVANMLRAWEYQTKHEFVDNRRKAVGIIDDDPEGRGALKRFQDEVKSPKHVSLLKLDTPSHLIAARKLGLDIPVSLEELWPKSVWEHAQLEGWLADRPSAGIIGQQLVDRLIAQDDRISDIMDDEWVIYFKKFVEGNDGSTAKSDWAKYITEISIDNLEPVASEALKMVDRVIEKLGLHP</sequence>
<dbReference type="InterPro" id="IPR027417">
    <property type="entry name" value="P-loop_NTPase"/>
</dbReference>
<name>M9RB20_9RHOB</name>
<feature type="domain" description="Endonuclease GajA/Old nuclease/RecF-like AAA" evidence="1">
    <location>
        <begin position="189"/>
        <end position="313"/>
    </location>
</feature>
<dbReference type="SUPFAM" id="SSF52540">
    <property type="entry name" value="P-loop containing nucleoside triphosphate hydrolases"/>
    <property type="match status" value="1"/>
</dbReference>
<dbReference type="InterPro" id="IPR051396">
    <property type="entry name" value="Bact_Antivir_Def_Nuclease"/>
</dbReference>
<dbReference type="EMBL" id="CP003740">
    <property type="protein sequence ID" value="AGI67586.1"/>
    <property type="molecule type" value="Genomic_DNA"/>
</dbReference>
<dbReference type="Pfam" id="PF13175">
    <property type="entry name" value="AAA_15"/>
    <property type="match status" value="2"/>
</dbReference>
<dbReference type="Proteomes" id="UP000005307">
    <property type="component" value="Chromosome"/>
</dbReference>
<accession>M9RB20</accession>
<evidence type="ECO:0000313" key="3">
    <source>
        <dbReference type="Proteomes" id="UP000005307"/>
    </source>
</evidence>